<feature type="domain" description="Fe-S metabolism associated" evidence="2">
    <location>
        <begin position="9"/>
        <end position="131"/>
    </location>
</feature>
<evidence type="ECO:0000313" key="4">
    <source>
        <dbReference type="Proteomes" id="UP000256845"/>
    </source>
</evidence>
<accession>A0A3D9HJR2</accession>
<dbReference type="SUPFAM" id="SSF82649">
    <property type="entry name" value="SufE/NifU"/>
    <property type="match status" value="1"/>
</dbReference>
<evidence type="ECO:0000256" key="1">
    <source>
        <dbReference type="ARBA" id="ARBA00010282"/>
    </source>
</evidence>
<protein>
    <submittedName>
        <fullName evidence="3">Cysteine desulfuration protein SufE</fullName>
    </submittedName>
</protein>
<dbReference type="EMBL" id="QRDW01000005">
    <property type="protein sequence ID" value="RED49708.1"/>
    <property type="molecule type" value="Genomic_DNA"/>
</dbReference>
<gene>
    <name evidence="3" type="ORF">DFP90_10579</name>
</gene>
<name>A0A3D9HJR2_9PROT</name>
<comment type="caution">
    <text evidence="3">The sequence shown here is derived from an EMBL/GenBank/DDBJ whole genome shotgun (WGS) entry which is preliminary data.</text>
</comment>
<comment type="similarity">
    <text evidence="1">Belongs to the SufE family.</text>
</comment>
<dbReference type="AlphaFoldDB" id="A0A3D9HJR2"/>
<keyword evidence="4" id="KW-1185">Reference proteome</keyword>
<dbReference type="RefSeq" id="WP_115936965.1">
    <property type="nucleotide sequence ID" value="NZ_QRDW01000005.1"/>
</dbReference>
<reference evidence="3 4" key="1">
    <citation type="submission" date="2018-07" db="EMBL/GenBank/DDBJ databases">
        <title>Genomic Encyclopedia of Type Strains, Phase III (KMG-III): the genomes of soil and plant-associated and newly described type strains.</title>
        <authorList>
            <person name="Whitman W."/>
        </authorList>
    </citation>
    <scope>NUCLEOTIDE SEQUENCE [LARGE SCALE GENOMIC DNA]</scope>
    <source>
        <strain evidence="3 4">CECT 8488</strain>
    </source>
</reference>
<dbReference type="InterPro" id="IPR003808">
    <property type="entry name" value="Fe-S_metab-assoc_dom"/>
</dbReference>
<proteinExistence type="inferred from homology"/>
<dbReference type="OrthoDB" id="9799320at2"/>
<dbReference type="Gene3D" id="3.90.1010.10">
    <property type="match status" value="1"/>
</dbReference>
<evidence type="ECO:0000313" key="3">
    <source>
        <dbReference type="EMBL" id="RED49708.1"/>
    </source>
</evidence>
<dbReference type="PANTHER" id="PTHR43597:SF5">
    <property type="entry name" value="SUFE-LIKE PROTEIN 2, CHLOROPLASTIC"/>
    <property type="match status" value="1"/>
</dbReference>
<dbReference type="PANTHER" id="PTHR43597">
    <property type="entry name" value="SULFUR ACCEPTOR PROTEIN CSDE"/>
    <property type="match status" value="1"/>
</dbReference>
<sequence>MAIDLEELVEDFSFFDDWEARYSYIIDLGKKLPPMPAEEMIEENKVRGCMSQVWMTSRVEGDPAIMRFNADSDAFIVKGLIAVLMQIYDGQSPADIAETDAMEALSRIGLESHISPNRRNGLVAMVERIRADAAAQLG</sequence>
<dbReference type="Pfam" id="PF02657">
    <property type="entry name" value="SufE"/>
    <property type="match status" value="1"/>
</dbReference>
<organism evidence="3 4">
    <name type="scientific">Aestuariispira insulae</name>
    <dbReference type="NCBI Taxonomy" id="1461337"/>
    <lineage>
        <taxon>Bacteria</taxon>
        <taxon>Pseudomonadati</taxon>
        <taxon>Pseudomonadota</taxon>
        <taxon>Alphaproteobacteria</taxon>
        <taxon>Rhodospirillales</taxon>
        <taxon>Kiloniellaceae</taxon>
        <taxon>Aestuariispira</taxon>
    </lineage>
</organism>
<evidence type="ECO:0000259" key="2">
    <source>
        <dbReference type="Pfam" id="PF02657"/>
    </source>
</evidence>
<dbReference type="Proteomes" id="UP000256845">
    <property type="component" value="Unassembled WGS sequence"/>
</dbReference>